<dbReference type="PANTHER" id="PTHR42737">
    <property type="entry name" value="GLUTATHIONE REDUCTASE"/>
    <property type="match status" value="1"/>
</dbReference>
<reference evidence="17" key="1">
    <citation type="submission" date="2020-10" db="EMBL/GenBank/DDBJ databases">
        <title>Genome sequence of the unusual species of purple photosynthetic bacteria, Phaeovibrio sulfidiphilus DSM 23193, type strain.</title>
        <authorList>
            <person name="Kyndt J.A."/>
            <person name="Meyer T.E."/>
        </authorList>
    </citation>
    <scope>NUCLEOTIDE SEQUENCE</scope>
    <source>
        <strain evidence="17">DSM 23193</strain>
    </source>
</reference>
<keyword evidence="5 14" id="KW-0521">NADP</keyword>
<dbReference type="GO" id="GO:0004362">
    <property type="term" value="F:glutathione-disulfide reductase (NADPH) activity"/>
    <property type="evidence" value="ECO:0007669"/>
    <property type="project" value="UniProtKB-EC"/>
</dbReference>
<comment type="caution">
    <text evidence="17">The sequence shown here is derived from an EMBL/GenBank/DDBJ whole genome shotgun (WGS) entry which is preliminary data.</text>
</comment>
<comment type="subunit">
    <text evidence="2">Homodimer.</text>
</comment>
<dbReference type="GO" id="GO:0045454">
    <property type="term" value="P:cell redox homeostasis"/>
    <property type="evidence" value="ECO:0007669"/>
    <property type="project" value="InterPro"/>
</dbReference>
<comment type="similarity">
    <text evidence="1 13">Belongs to the class-I pyridine nucleotide-disulfide oxidoreductase family.</text>
</comment>
<evidence type="ECO:0000256" key="3">
    <source>
        <dbReference type="ARBA" id="ARBA00022630"/>
    </source>
</evidence>
<dbReference type="GO" id="GO:0006749">
    <property type="term" value="P:glutathione metabolic process"/>
    <property type="evidence" value="ECO:0007669"/>
    <property type="project" value="InterPro"/>
</dbReference>
<feature type="binding site" evidence="11">
    <location>
        <position position="262"/>
    </location>
    <ligand>
        <name>NAD(+)</name>
        <dbReference type="ChEBI" id="CHEBI:57540"/>
    </ligand>
</feature>
<sequence>MSSRDYDLLVIGAGSGGVRAARMSAGYGARVAIVESSRVGGTCVIRGCVPKKLLVYGSRYALHLSDMAGYGWTVEGASFDWAKLIEAKDREIQRLEGVYRSVLRSNNVELIEGAGRLVDPHTVQVGDRTITADRILIAVGGRPFLPDVPGVEHAITSTEALDLPELPKRIVIAGAGYIALEFAGIFRALGVDVTLVVRKERPLRGFDEDIRDAMSRSLATRGIKVLSRTEITSITPQDDGSYAVSFNTGSQTVADQVMFATGRVPNIAGLGLEELGIALTPSGAIQVDEWNRTNVESVFAIGDVTGRIQLTPVAINEGAAFAETFYNNNPRTVDYSLVAHAVFSQPCIGAIGLTEAEARARGPVRIFRTAFRPMLNTLAGRDEQVVMKLVVCAETDKVLGCHMMGSDAPEILQPLAIALRCGATKADFDSTIAVHPTSAEELVLMRNPVE</sequence>
<dbReference type="InterPro" id="IPR023753">
    <property type="entry name" value="FAD/NAD-binding_dom"/>
</dbReference>
<dbReference type="PRINTS" id="PR00368">
    <property type="entry name" value="FADPNR"/>
</dbReference>
<evidence type="ECO:0000256" key="9">
    <source>
        <dbReference type="ARBA" id="ARBA00049142"/>
    </source>
</evidence>
<keyword evidence="18" id="KW-1185">Reference proteome</keyword>
<evidence type="ECO:0000259" key="16">
    <source>
        <dbReference type="Pfam" id="PF07992"/>
    </source>
</evidence>
<organism evidence="17 18">
    <name type="scientific">Phaeovibrio sulfidiphilus</name>
    <dbReference type="NCBI Taxonomy" id="1220600"/>
    <lineage>
        <taxon>Bacteria</taxon>
        <taxon>Pseudomonadati</taxon>
        <taxon>Pseudomonadota</taxon>
        <taxon>Alphaproteobacteria</taxon>
        <taxon>Rhodospirillales</taxon>
        <taxon>Rhodospirillaceae</taxon>
        <taxon>Phaeovibrio</taxon>
    </lineage>
</organism>
<comment type="function">
    <text evidence="14">Catalyzes the reduction of glutathione disulfide (GSSG) to reduced glutathione (GSH).</text>
</comment>
<dbReference type="EMBL" id="JACZHT010000007">
    <property type="protein sequence ID" value="MBE1237823.1"/>
    <property type="molecule type" value="Genomic_DNA"/>
</dbReference>
<keyword evidence="3 13" id="KW-0285">Flavoprotein</keyword>
<dbReference type="GO" id="GO:0050660">
    <property type="term" value="F:flavin adenine dinucleotide binding"/>
    <property type="evidence" value="ECO:0007669"/>
    <property type="project" value="InterPro"/>
</dbReference>
<accession>A0A8J6Z148</accession>
<dbReference type="Gene3D" id="3.50.50.60">
    <property type="entry name" value="FAD/NAD(P)-binding domain"/>
    <property type="match status" value="2"/>
</dbReference>
<dbReference type="EC" id="1.8.1.7" evidence="14"/>
<evidence type="ECO:0000256" key="12">
    <source>
        <dbReference type="PIRSR" id="PIRSR000350-4"/>
    </source>
</evidence>
<feature type="domain" description="FAD/NAD(P)-binding" evidence="16">
    <location>
        <begin position="6"/>
        <end position="318"/>
    </location>
</feature>
<dbReference type="InterPro" id="IPR016156">
    <property type="entry name" value="FAD/NAD-linked_Rdtase_dimer_sf"/>
</dbReference>
<keyword evidence="6 13" id="KW-0560">Oxidoreductase</keyword>
<evidence type="ECO:0000313" key="17">
    <source>
        <dbReference type="EMBL" id="MBE1237823.1"/>
    </source>
</evidence>
<dbReference type="GO" id="GO:0034599">
    <property type="term" value="P:cellular response to oxidative stress"/>
    <property type="evidence" value="ECO:0007669"/>
    <property type="project" value="TreeGrafter"/>
</dbReference>
<evidence type="ECO:0000256" key="10">
    <source>
        <dbReference type="PIRSR" id="PIRSR000350-2"/>
    </source>
</evidence>
<evidence type="ECO:0000256" key="13">
    <source>
        <dbReference type="RuleBase" id="RU003691"/>
    </source>
</evidence>
<feature type="binding site" evidence="11">
    <location>
        <begin position="174"/>
        <end position="181"/>
    </location>
    <ligand>
        <name>NAD(+)</name>
        <dbReference type="ChEBI" id="CHEBI:57540"/>
    </ligand>
</feature>
<dbReference type="InterPro" id="IPR004099">
    <property type="entry name" value="Pyr_nucl-diS_OxRdtase_dimer"/>
</dbReference>
<dbReference type="Proteomes" id="UP000631034">
    <property type="component" value="Unassembled WGS sequence"/>
</dbReference>
<dbReference type="NCBIfam" id="TIGR01424">
    <property type="entry name" value="gluta_reduc_2"/>
    <property type="match status" value="1"/>
</dbReference>
<keyword evidence="11" id="KW-0520">NAD</keyword>
<dbReference type="FunFam" id="3.50.50.60:FF:000051">
    <property type="entry name" value="Glutathione reductase"/>
    <property type="match status" value="1"/>
</dbReference>
<dbReference type="NCBIfam" id="NF004776">
    <property type="entry name" value="PRK06116.1"/>
    <property type="match status" value="1"/>
</dbReference>
<keyword evidence="4 11" id="KW-0274">FAD</keyword>
<gene>
    <name evidence="17" type="primary">gor</name>
    <name evidence="17" type="ORF">IHV25_09205</name>
</gene>
<dbReference type="PRINTS" id="PR00411">
    <property type="entry name" value="PNDRDTASEI"/>
</dbReference>
<dbReference type="InterPro" id="IPR036188">
    <property type="entry name" value="FAD/NAD-bd_sf"/>
</dbReference>
<evidence type="ECO:0000256" key="8">
    <source>
        <dbReference type="ARBA" id="ARBA00023284"/>
    </source>
</evidence>
<keyword evidence="7" id="KW-1015">Disulfide bond</keyword>
<dbReference type="PROSITE" id="PS00076">
    <property type="entry name" value="PYRIDINE_REDOX_1"/>
    <property type="match status" value="1"/>
</dbReference>
<comment type="cofactor">
    <cofactor evidence="11">
        <name>FAD</name>
        <dbReference type="ChEBI" id="CHEBI:57692"/>
    </cofactor>
    <text evidence="11">Binds 1 FAD per subunit.</text>
</comment>
<comment type="catalytic activity">
    <reaction evidence="9 14">
        <text>2 glutathione + NADP(+) = glutathione disulfide + NADPH + H(+)</text>
        <dbReference type="Rhea" id="RHEA:11740"/>
        <dbReference type="ChEBI" id="CHEBI:15378"/>
        <dbReference type="ChEBI" id="CHEBI:57783"/>
        <dbReference type="ChEBI" id="CHEBI:57925"/>
        <dbReference type="ChEBI" id="CHEBI:58297"/>
        <dbReference type="ChEBI" id="CHEBI:58349"/>
        <dbReference type="EC" id="1.8.1.7"/>
    </reaction>
</comment>
<evidence type="ECO:0000256" key="4">
    <source>
        <dbReference type="ARBA" id="ARBA00022827"/>
    </source>
</evidence>
<dbReference type="Gene3D" id="3.30.390.30">
    <property type="match status" value="1"/>
</dbReference>
<evidence type="ECO:0000256" key="11">
    <source>
        <dbReference type="PIRSR" id="PIRSR000350-3"/>
    </source>
</evidence>
<dbReference type="AlphaFoldDB" id="A0A8J6Z148"/>
<evidence type="ECO:0000256" key="14">
    <source>
        <dbReference type="RuleBase" id="RU365040"/>
    </source>
</evidence>
<feature type="domain" description="Pyridine nucleotide-disulphide oxidoreductase dimerisation" evidence="15">
    <location>
        <begin position="338"/>
        <end position="445"/>
    </location>
</feature>
<dbReference type="InterPro" id="IPR012999">
    <property type="entry name" value="Pyr_OxRdtase_I_AS"/>
</dbReference>
<keyword evidence="8 13" id="KW-0676">Redox-active center</keyword>
<dbReference type="Pfam" id="PF07992">
    <property type="entry name" value="Pyr_redox_2"/>
    <property type="match status" value="1"/>
</dbReference>
<feature type="active site" description="Proton acceptor" evidence="10">
    <location>
        <position position="435"/>
    </location>
</feature>
<evidence type="ECO:0000256" key="1">
    <source>
        <dbReference type="ARBA" id="ARBA00007532"/>
    </source>
</evidence>
<dbReference type="GO" id="GO:0050661">
    <property type="term" value="F:NADP binding"/>
    <property type="evidence" value="ECO:0007669"/>
    <property type="project" value="InterPro"/>
</dbReference>
<feature type="disulfide bond" description="Redox-active" evidence="12">
    <location>
        <begin position="43"/>
        <end position="48"/>
    </location>
</feature>
<evidence type="ECO:0000259" key="15">
    <source>
        <dbReference type="Pfam" id="PF02852"/>
    </source>
</evidence>
<protein>
    <recommendedName>
        <fullName evidence="14">Glutathione reductase</fullName>
        <shortName evidence="14">GRase</shortName>
        <ecNumber evidence="14">1.8.1.7</ecNumber>
    </recommendedName>
</protein>
<feature type="binding site" evidence="11">
    <location>
        <position position="52"/>
    </location>
    <ligand>
        <name>FAD</name>
        <dbReference type="ChEBI" id="CHEBI:57692"/>
    </ligand>
</feature>
<dbReference type="GO" id="GO:0005829">
    <property type="term" value="C:cytosol"/>
    <property type="evidence" value="ECO:0007669"/>
    <property type="project" value="TreeGrafter"/>
</dbReference>
<feature type="binding site" evidence="11">
    <location>
        <position position="115"/>
    </location>
    <ligand>
        <name>FAD</name>
        <dbReference type="ChEBI" id="CHEBI:57692"/>
    </ligand>
</feature>
<dbReference type="InterPro" id="IPR001100">
    <property type="entry name" value="Pyr_nuc-diS_OxRdtase"/>
</dbReference>
<dbReference type="SUPFAM" id="SSF55424">
    <property type="entry name" value="FAD/NAD-linked reductases, dimerisation (C-terminal) domain"/>
    <property type="match status" value="1"/>
</dbReference>
<keyword evidence="11" id="KW-0547">Nucleotide-binding</keyword>
<evidence type="ECO:0000256" key="7">
    <source>
        <dbReference type="ARBA" id="ARBA00023157"/>
    </source>
</evidence>
<dbReference type="SUPFAM" id="SSF51905">
    <property type="entry name" value="FAD/NAD(P)-binding domain"/>
    <property type="match status" value="1"/>
</dbReference>
<feature type="binding site" evidence="11">
    <location>
        <position position="303"/>
    </location>
    <ligand>
        <name>FAD</name>
        <dbReference type="ChEBI" id="CHEBI:57692"/>
    </ligand>
</feature>
<proteinExistence type="inferred from homology"/>
<evidence type="ECO:0000256" key="2">
    <source>
        <dbReference type="ARBA" id="ARBA00011738"/>
    </source>
</evidence>
<evidence type="ECO:0000256" key="6">
    <source>
        <dbReference type="ARBA" id="ARBA00023002"/>
    </source>
</evidence>
<dbReference type="InterPro" id="IPR006324">
    <property type="entry name" value="GSHR"/>
</dbReference>
<dbReference type="PIRSF" id="PIRSF000350">
    <property type="entry name" value="Mercury_reductase_MerA"/>
    <property type="match status" value="1"/>
</dbReference>
<dbReference type="InterPro" id="IPR046952">
    <property type="entry name" value="GSHR/TRXR-like"/>
</dbReference>
<name>A0A8J6Z148_9PROT</name>
<evidence type="ECO:0000313" key="18">
    <source>
        <dbReference type="Proteomes" id="UP000631034"/>
    </source>
</evidence>
<dbReference type="PANTHER" id="PTHR42737:SF2">
    <property type="entry name" value="GLUTATHIONE REDUCTASE"/>
    <property type="match status" value="1"/>
</dbReference>
<dbReference type="Pfam" id="PF02852">
    <property type="entry name" value="Pyr_redox_dim"/>
    <property type="match status" value="1"/>
</dbReference>
<dbReference type="RefSeq" id="WP_192534834.1">
    <property type="nucleotide sequence ID" value="NZ_JACZHT010000007.1"/>
</dbReference>
<evidence type="ECO:0000256" key="5">
    <source>
        <dbReference type="ARBA" id="ARBA00022857"/>
    </source>
</evidence>